<reference evidence="1 2" key="1">
    <citation type="journal article" date="2011" name="Science">
        <title>The ecoresponsive genome of Daphnia pulex.</title>
        <authorList>
            <person name="Colbourne J.K."/>
            <person name="Pfrender M.E."/>
            <person name="Gilbert D."/>
            <person name="Thomas W.K."/>
            <person name="Tucker A."/>
            <person name="Oakley T.H."/>
            <person name="Tokishita S."/>
            <person name="Aerts A."/>
            <person name="Arnold G.J."/>
            <person name="Basu M.K."/>
            <person name="Bauer D.J."/>
            <person name="Caceres C.E."/>
            <person name="Carmel L."/>
            <person name="Casola C."/>
            <person name="Choi J.H."/>
            <person name="Detter J.C."/>
            <person name="Dong Q."/>
            <person name="Dusheyko S."/>
            <person name="Eads B.D."/>
            <person name="Frohlich T."/>
            <person name="Geiler-Samerotte K.A."/>
            <person name="Gerlach D."/>
            <person name="Hatcher P."/>
            <person name="Jogdeo S."/>
            <person name="Krijgsveld J."/>
            <person name="Kriventseva E.V."/>
            <person name="Kultz D."/>
            <person name="Laforsch C."/>
            <person name="Lindquist E."/>
            <person name="Lopez J."/>
            <person name="Manak J.R."/>
            <person name="Muller J."/>
            <person name="Pangilinan J."/>
            <person name="Patwardhan R.P."/>
            <person name="Pitluck S."/>
            <person name="Pritham E.J."/>
            <person name="Rechtsteiner A."/>
            <person name="Rho M."/>
            <person name="Rogozin I.B."/>
            <person name="Sakarya O."/>
            <person name="Salamov A."/>
            <person name="Schaack S."/>
            <person name="Shapiro H."/>
            <person name="Shiga Y."/>
            <person name="Skalitzky C."/>
            <person name="Smith Z."/>
            <person name="Souvorov A."/>
            <person name="Sung W."/>
            <person name="Tang Z."/>
            <person name="Tsuchiya D."/>
            <person name="Tu H."/>
            <person name="Vos H."/>
            <person name="Wang M."/>
            <person name="Wolf Y.I."/>
            <person name="Yamagata H."/>
            <person name="Yamada T."/>
            <person name="Ye Y."/>
            <person name="Shaw J.R."/>
            <person name="Andrews J."/>
            <person name="Crease T.J."/>
            <person name="Tang H."/>
            <person name="Lucas S.M."/>
            <person name="Robertson H.M."/>
            <person name="Bork P."/>
            <person name="Koonin E.V."/>
            <person name="Zdobnov E.M."/>
            <person name="Grigoriev I.V."/>
            <person name="Lynch M."/>
            <person name="Boore J.L."/>
        </authorList>
    </citation>
    <scope>NUCLEOTIDE SEQUENCE [LARGE SCALE GENOMIC DNA]</scope>
</reference>
<evidence type="ECO:0000313" key="1">
    <source>
        <dbReference type="EMBL" id="EFX66396.1"/>
    </source>
</evidence>
<proteinExistence type="predicted"/>
<gene>
    <name evidence="1" type="ORF">DAPPUDRAFT_263171</name>
</gene>
<accession>E9HP89</accession>
<dbReference type="OrthoDB" id="10067100at2759"/>
<dbReference type="AlphaFoldDB" id="E9HP89"/>
<organism evidence="1 2">
    <name type="scientific">Daphnia pulex</name>
    <name type="common">Water flea</name>
    <dbReference type="NCBI Taxonomy" id="6669"/>
    <lineage>
        <taxon>Eukaryota</taxon>
        <taxon>Metazoa</taxon>
        <taxon>Ecdysozoa</taxon>
        <taxon>Arthropoda</taxon>
        <taxon>Crustacea</taxon>
        <taxon>Branchiopoda</taxon>
        <taxon>Diplostraca</taxon>
        <taxon>Cladocera</taxon>
        <taxon>Anomopoda</taxon>
        <taxon>Daphniidae</taxon>
        <taxon>Daphnia</taxon>
    </lineage>
</organism>
<dbReference type="EMBL" id="GL732704">
    <property type="protein sequence ID" value="EFX66396.1"/>
    <property type="molecule type" value="Genomic_DNA"/>
</dbReference>
<keyword evidence="2" id="KW-1185">Reference proteome</keyword>
<sequence>MSSTDPPTIIDLTITFDAPESLDAGHARKIEKYSCLGLTMPFVIGALGSWLPSNNAVAVALNIPPAPWRRLRRKCRLMAIQGSVSIIHRHIRGHGDDQEAYIPAP</sequence>
<name>E9HP89_DAPPU</name>
<evidence type="ECO:0000313" key="2">
    <source>
        <dbReference type="Proteomes" id="UP000000305"/>
    </source>
</evidence>
<dbReference type="InParanoid" id="E9HP89"/>
<protein>
    <submittedName>
        <fullName evidence="1">Uncharacterized protein</fullName>
    </submittedName>
</protein>
<dbReference type="Proteomes" id="UP000000305">
    <property type="component" value="Unassembled WGS sequence"/>
</dbReference>
<dbReference type="KEGG" id="dpx:DAPPUDRAFT_263171"/>
<dbReference type="HOGENOM" id="CLU_2239261_0_0_1"/>